<comment type="caution">
    <text evidence="1">The sequence shown here is derived from an EMBL/GenBank/DDBJ whole genome shotgun (WGS) entry which is preliminary data.</text>
</comment>
<proteinExistence type="predicted"/>
<reference evidence="1 2" key="1">
    <citation type="submission" date="2021-10" db="EMBL/GenBank/DDBJ databases">
        <title>Anaerobic single-cell dispensing facilitates the cultivation of human gut bacteria.</title>
        <authorList>
            <person name="Afrizal A."/>
        </authorList>
    </citation>
    <scope>NUCLEOTIDE SEQUENCE [LARGE SCALE GENOMIC DNA]</scope>
    <source>
        <strain evidence="1 2">CLA-AA-H232</strain>
    </source>
</reference>
<dbReference type="AlphaFoldDB" id="A0AAE3DYW0"/>
<evidence type="ECO:0000313" key="1">
    <source>
        <dbReference type="EMBL" id="MCC2210687.1"/>
    </source>
</evidence>
<dbReference type="Gene3D" id="3.80.10.10">
    <property type="entry name" value="Ribonuclease Inhibitor"/>
    <property type="match status" value="1"/>
</dbReference>
<sequence length="255" mass="29326">MPEYKSRINIKIEKICDWDKLLDIKIKEEWKLDKSAEDIFREAYYRGGFIKAGDWSVDPESLEDMVEYFAKTIGHENCVIMADVLEQNAENPSCNSFLALGNQNIVCVSYLNCDKLNGTNIFDIYEYLKQIDFELSPMDSYYLKQYSEDFIYFDTNGIEVVIPKGRNEIIAQEFAGDISVERVVIPDGVISIGERAFEDCPMLNEVVIPNSVTSIGEHAFDGCRYISIRVHKGSYAEEYAKENKIHSMGFKEDYN</sequence>
<organism evidence="1 2">
    <name type="scientific">Hominilimicola fabiformis</name>
    <dbReference type="NCBI Taxonomy" id="2885356"/>
    <lineage>
        <taxon>Bacteria</taxon>
        <taxon>Bacillati</taxon>
        <taxon>Bacillota</taxon>
        <taxon>Clostridia</taxon>
        <taxon>Eubacteriales</taxon>
        <taxon>Oscillospiraceae</taxon>
        <taxon>Hominilimicola</taxon>
    </lineage>
</organism>
<evidence type="ECO:0000313" key="2">
    <source>
        <dbReference type="Proteomes" id="UP001198242"/>
    </source>
</evidence>
<name>A0AAE3DYW0_9FIRM</name>
<keyword evidence="2" id="KW-1185">Reference proteome</keyword>
<dbReference type="RefSeq" id="WP_147514256.1">
    <property type="nucleotide sequence ID" value="NZ_JAJEQM010000009.1"/>
</dbReference>
<dbReference type="Proteomes" id="UP001198242">
    <property type="component" value="Unassembled WGS sequence"/>
</dbReference>
<dbReference type="Pfam" id="PF13306">
    <property type="entry name" value="LRR_5"/>
    <property type="match status" value="1"/>
</dbReference>
<dbReference type="InterPro" id="IPR026906">
    <property type="entry name" value="LRR_5"/>
</dbReference>
<protein>
    <submittedName>
        <fullName evidence="1">Leucine-rich repeat domain-containing protein</fullName>
    </submittedName>
</protein>
<dbReference type="InterPro" id="IPR032675">
    <property type="entry name" value="LRR_dom_sf"/>
</dbReference>
<gene>
    <name evidence="1" type="ORF">LKE05_07775</name>
</gene>
<dbReference type="EMBL" id="JAJEQM010000009">
    <property type="protein sequence ID" value="MCC2210687.1"/>
    <property type="molecule type" value="Genomic_DNA"/>
</dbReference>
<accession>A0AAE3DYW0</accession>